<evidence type="ECO:0000256" key="1">
    <source>
        <dbReference type="PROSITE-ProRule" id="PRU00278"/>
    </source>
</evidence>
<dbReference type="Pfam" id="PF00639">
    <property type="entry name" value="Rotamase"/>
    <property type="match status" value="2"/>
</dbReference>
<evidence type="ECO:0000259" key="3">
    <source>
        <dbReference type="PROSITE" id="PS50198"/>
    </source>
</evidence>
<keyword evidence="1" id="KW-0697">Rotamase</keyword>
<keyword evidence="2" id="KW-0732">Signal</keyword>
<dbReference type="SUPFAM" id="SSF54534">
    <property type="entry name" value="FKBP-like"/>
    <property type="match status" value="2"/>
</dbReference>
<evidence type="ECO:0000313" key="4">
    <source>
        <dbReference type="EMBL" id="PKQ46489.1"/>
    </source>
</evidence>
<feature type="domain" description="PpiC" evidence="3">
    <location>
        <begin position="226"/>
        <end position="328"/>
    </location>
</feature>
<feature type="domain" description="PpiC" evidence="3">
    <location>
        <begin position="122"/>
        <end position="221"/>
    </location>
</feature>
<dbReference type="InterPro" id="IPR027304">
    <property type="entry name" value="Trigger_fact/SurA_dom_sf"/>
</dbReference>
<keyword evidence="5" id="KW-1185">Reference proteome</keyword>
<dbReference type="Pfam" id="PF13145">
    <property type="entry name" value="Rotamase_2"/>
    <property type="match status" value="1"/>
</dbReference>
<dbReference type="OrthoDB" id="14196at2"/>
<organism evidence="4 5">
    <name type="scientific">Confluentibacter flavum</name>
    <dbReference type="NCBI Taxonomy" id="1909700"/>
    <lineage>
        <taxon>Bacteria</taxon>
        <taxon>Pseudomonadati</taxon>
        <taxon>Bacteroidota</taxon>
        <taxon>Flavobacteriia</taxon>
        <taxon>Flavobacteriales</taxon>
        <taxon>Flavobacteriaceae</taxon>
        <taxon>Confluentibacter</taxon>
    </lineage>
</organism>
<dbReference type="InterPro" id="IPR046357">
    <property type="entry name" value="PPIase_dom_sf"/>
</dbReference>
<dbReference type="EMBL" id="PJEO01000013">
    <property type="protein sequence ID" value="PKQ46489.1"/>
    <property type="molecule type" value="Genomic_DNA"/>
</dbReference>
<dbReference type="PANTHER" id="PTHR47245:SF2">
    <property type="entry name" value="PEPTIDYL-PROLYL CIS-TRANS ISOMERASE HP_0175-RELATED"/>
    <property type="match status" value="1"/>
</dbReference>
<comment type="caution">
    <text evidence="4">The sequence shown here is derived from an EMBL/GenBank/DDBJ whole genome shotgun (WGS) entry which is preliminary data.</text>
</comment>
<feature type="signal peptide" evidence="2">
    <location>
        <begin position="1"/>
        <end position="22"/>
    </location>
</feature>
<protein>
    <submittedName>
        <fullName evidence="4">Peptidylprolyl isomerase</fullName>
    </submittedName>
</protein>
<sequence length="651" mass="74818">MKLKCYSVFLLTLFLLEGQAQSKSKDVLFTVSGDSIYTSEFIRVYNKNLNLVQDESQKDVDEYLNMFINYKLKLKEAKSLGFDKKPSYIRELGTYRQQLAQNFVTDSNVTDALVEEAYDRVLNEVEASHILVRVDQNASVQDTLDAYNAILKFRDSAIKEGFETVRKEAHNGQTVFGEDLGYFSGFKMVYPFETAAYNTKVGEISQPFRTQFGYHIVYVKNKRKSRGERTVAHIMVVDKNGDSIAANSEIRIQDIYKKLNQGEDFEALAKQFSDDTNSASKGGLLSPFTSGQLSSQEFEDVAFTLDNIGDVSKPFKSNFGWHIVKLYDKKPVEPFQNLKSQLEAQVKRDDRSKIIDKALFDKLKAKYGVNNHQPALAYFGSLLNESYFKRSWQLPADFERDKIVFKINDKPFTYKDFGDYLVKNQSNASVKETYTDIVAKAYDSFLNTSLVQYQEANLENENEDFANIVNEYRDGLLLFDLMENVIWNTTQSDSLEIQKFYDNHKENYFFPERMDAIIASSAKQNIIKRVSQLLASNMDLDDIKNLVNTDGEVQVLFTSDVMEASHQALPDNFELKKGVSKIYKHHDAYVIVQIKDVLPKKIKTFEEARGEVISDYQVAKENKWLEGLKTKYKVEVNQESLNKVKSQIKNQ</sequence>
<dbReference type="InterPro" id="IPR000297">
    <property type="entry name" value="PPIase_PpiC"/>
</dbReference>
<name>A0A2N3HND4_9FLAO</name>
<dbReference type="Gene3D" id="3.10.50.40">
    <property type="match status" value="2"/>
</dbReference>
<evidence type="ECO:0000256" key="2">
    <source>
        <dbReference type="SAM" id="SignalP"/>
    </source>
</evidence>
<evidence type="ECO:0000313" key="5">
    <source>
        <dbReference type="Proteomes" id="UP000233435"/>
    </source>
</evidence>
<dbReference type="PROSITE" id="PS01096">
    <property type="entry name" value="PPIC_PPIASE_1"/>
    <property type="match status" value="1"/>
</dbReference>
<dbReference type="AlphaFoldDB" id="A0A2N3HND4"/>
<gene>
    <name evidence="4" type="ORF">CSW08_02875</name>
</gene>
<proteinExistence type="predicted"/>
<feature type="chain" id="PRO_5014962816" evidence="2">
    <location>
        <begin position="23"/>
        <end position="651"/>
    </location>
</feature>
<dbReference type="InterPro" id="IPR023058">
    <property type="entry name" value="PPIase_PpiC_CS"/>
</dbReference>
<dbReference type="RefSeq" id="WP_106658404.1">
    <property type="nucleotide sequence ID" value="NZ_PJEO01000013.1"/>
</dbReference>
<dbReference type="PANTHER" id="PTHR47245">
    <property type="entry name" value="PEPTIDYLPROLYL ISOMERASE"/>
    <property type="match status" value="1"/>
</dbReference>
<dbReference type="InterPro" id="IPR050245">
    <property type="entry name" value="PrsA_foldase"/>
</dbReference>
<accession>A0A2N3HND4</accession>
<dbReference type="Proteomes" id="UP000233435">
    <property type="component" value="Unassembled WGS sequence"/>
</dbReference>
<dbReference type="PROSITE" id="PS50198">
    <property type="entry name" value="PPIC_PPIASE_2"/>
    <property type="match status" value="2"/>
</dbReference>
<dbReference type="SUPFAM" id="SSF109998">
    <property type="entry name" value="Triger factor/SurA peptide-binding domain-like"/>
    <property type="match status" value="1"/>
</dbReference>
<reference evidence="4 5" key="1">
    <citation type="submission" date="2017-12" db="EMBL/GenBank/DDBJ databases">
        <title>Confluentibacter flavum sp. nov., isolated from the saline lake.</title>
        <authorList>
            <person name="Yu L."/>
        </authorList>
    </citation>
    <scope>NUCLEOTIDE SEQUENCE [LARGE SCALE GENOMIC DNA]</scope>
    <source>
        <strain evidence="4 5">3B</strain>
    </source>
</reference>
<dbReference type="GO" id="GO:0003755">
    <property type="term" value="F:peptidyl-prolyl cis-trans isomerase activity"/>
    <property type="evidence" value="ECO:0007669"/>
    <property type="project" value="UniProtKB-KW"/>
</dbReference>
<keyword evidence="1 4" id="KW-0413">Isomerase</keyword>